<keyword evidence="1" id="KW-0175">Coiled coil</keyword>
<keyword evidence="3" id="KW-1185">Reference proteome</keyword>
<gene>
    <name evidence="2" type="ORF">PACTADRAFT_50604</name>
</gene>
<evidence type="ECO:0000313" key="2">
    <source>
        <dbReference type="EMBL" id="ODV94741.1"/>
    </source>
</evidence>
<feature type="coiled-coil region" evidence="1">
    <location>
        <begin position="191"/>
        <end position="218"/>
    </location>
</feature>
<evidence type="ECO:0000256" key="1">
    <source>
        <dbReference type="SAM" id="Coils"/>
    </source>
</evidence>
<dbReference type="Gene3D" id="6.10.280.230">
    <property type="match status" value="1"/>
</dbReference>
<sequence>MNESSCGTSNALQKFSNHAHADRSLQQDHIIRNQGRQNHQSPFLNKFNQIDKGLENDFQNFNNNIHSSLSYSPLNHDVIVSSGHRGVNEIHQGPQLNNNSTQQWTNEFSRLSLNNTSAGHVHSQKNDFQWNREYIQQQQQAPRFRSTVSNDNVISRNLMLDNTTQYMAGPIQQGPTEHQELHHIELQDSEFNTMFENIEKEEQEKEQEKEKEKEKEILFDKDEFAKTASLVVNAMSFKNNSTITSEKFKNSNFLKLMEKVSKKQII</sequence>
<dbReference type="STRING" id="669874.A0A1E4TSL3"/>
<feature type="non-terminal residue" evidence="2">
    <location>
        <position position="266"/>
    </location>
</feature>
<dbReference type="EMBL" id="KV454015">
    <property type="protein sequence ID" value="ODV94741.1"/>
    <property type="molecule type" value="Genomic_DNA"/>
</dbReference>
<dbReference type="AlphaFoldDB" id="A0A1E4TSL3"/>
<dbReference type="OrthoDB" id="5407351at2759"/>
<name>A0A1E4TSL3_PACTA</name>
<reference evidence="3" key="1">
    <citation type="submission" date="2016-05" db="EMBL/GenBank/DDBJ databases">
        <title>Comparative genomics of biotechnologically important yeasts.</title>
        <authorList>
            <consortium name="DOE Joint Genome Institute"/>
            <person name="Riley R."/>
            <person name="Haridas S."/>
            <person name="Wolfe K.H."/>
            <person name="Lopes M.R."/>
            <person name="Hittinger C.T."/>
            <person name="Goker M."/>
            <person name="Salamov A."/>
            <person name="Wisecaver J."/>
            <person name="Long T.M."/>
            <person name="Aerts A.L."/>
            <person name="Barry K."/>
            <person name="Choi C."/>
            <person name="Clum A."/>
            <person name="Coughlan A.Y."/>
            <person name="Deshpande S."/>
            <person name="Douglass A.P."/>
            <person name="Hanson S.J."/>
            <person name="Klenk H.-P."/>
            <person name="Labutti K."/>
            <person name="Lapidus A."/>
            <person name="Lindquist E."/>
            <person name="Lipzen A."/>
            <person name="Meier-Kolthoff J.P."/>
            <person name="Ohm R.A."/>
            <person name="Otillar R.P."/>
            <person name="Pangilinan J."/>
            <person name="Peng Y."/>
            <person name="Rokas A."/>
            <person name="Rosa C.A."/>
            <person name="Scheuner C."/>
            <person name="Sibirny A.A."/>
            <person name="Slot J.C."/>
            <person name="Stielow J.B."/>
            <person name="Sun H."/>
            <person name="Kurtzman C.P."/>
            <person name="Blackwell M."/>
            <person name="Grigoriev I.V."/>
            <person name="Jeffries T.W."/>
        </authorList>
    </citation>
    <scope>NUCLEOTIDE SEQUENCE [LARGE SCALE GENOMIC DNA]</scope>
    <source>
        <strain evidence="3">NRRL Y-2460</strain>
    </source>
</reference>
<proteinExistence type="predicted"/>
<evidence type="ECO:0000313" key="3">
    <source>
        <dbReference type="Proteomes" id="UP000094236"/>
    </source>
</evidence>
<organism evidence="2 3">
    <name type="scientific">Pachysolen tannophilus NRRL Y-2460</name>
    <dbReference type="NCBI Taxonomy" id="669874"/>
    <lineage>
        <taxon>Eukaryota</taxon>
        <taxon>Fungi</taxon>
        <taxon>Dikarya</taxon>
        <taxon>Ascomycota</taxon>
        <taxon>Saccharomycotina</taxon>
        <taxon>Pichiomycetes</taxon>
        <taxon>Pachysolenaceae</taxon>
        <taxon>Pachysolen</taxon>
    </lineage>
</organism>
<dbReference type="Proteomes" id="UP000094236">
    <property type="component" value="Unassembled WGS sequence"/>
</dbReference>
<accession>A0A1E4TSL3</accession>
<protein>
    <submittedName>
        <fullName evidence="2">Uncharacterized protein</fullName>
    </submittedName>
</protein>